<feature type="region of interest" description="Disordered" evidence="16">
    <location>
        <begin position="800"/>
        <end position="829"/>
    </location>
</feature>
<dbReference type="AlphaFoldDB" id="A0AAU9LAZ0"/>
<dbReference type="SMART" id="SM00154">
    <property type="entry name" value="ZnF_AN1"/>
    <property type="match status" value="1"/>
</dbReference>
<comment type="subcellular location">
    <subcellularLocation>
        <location evidence="2">Cytoplasm</location>
    </subcellularLocation>
    <subcellularLocation>
        <location evidence="1">Nucleus</location>
    </subcellularLocation>
</comment>
<dbReference type="EMBL" id="CAKLCB010000152">
    <property type="protein sequence ID" value="CAH0516110.1"/>
    <property type="molecule type" value="Genomic_DNA"/>
</dbReference>
<evidence type="ECO:0000256" key="10">
    <source>
        <dbReference type="ARBA" id="ARBA00022806"/>
    </source>
</evidence>
<dbReference type="InterPro" id="IPR014001">
    <property type="entry name" value="Helicase_ATP-bd"/>
</dbReference>
<comment type="similarity">
    <text evidence="3">Belongs to the DNA2/NAM7 helicase family.</text>
</comment>
<dbReference type="GO" id="GO:0005634">
    <property type="term" value="C:nucleus"/>
    <property type="evidence" value="ECO:0007669"/>
    <property type="project" value="UniProtKB-SubCell"/>
</dbReference>
<dbReference type="Pfam" id="PF21138">
    <property type="entry name" value="SMUBP-2_HCS1_1B"/>
    <property type="match status" value="1"/>
</dbReference>
<keyword evidence="5" id="KW-0963">Cytoplasm</keyword>
<feature type="compositionally biased region" description="Polar residues" evidence="16">
    <location>
        <begin position="994"/>
        <end position="1009"/>
    </location>
</feature>
<evidence type="ECO:0000256" key="13">
    <source>
        <dbReference type="ARBA" id="ARBA00023242"/>
    </source>
</evidence>
<evidence type="ECO:0000256" key="1">
    <source>
        <dbReference type="ARBA" id="ARBA00004123"/>
    </source>
</evidence>
<protein>
    <recommendedName>
        <fullName evidence="4">DNA helicase</fullName>
        <ecNumber evidence="4">3.6.4.12</ecNumber>
    </recommendedName>
</protein>
<evidence type="ECO:0000313" key="21">
    <source>
        <dbReference type="Proteomes" id="UP001160483"/>
    </source>
</evidence>
<evidence type="ECO:0000313" key="20">
    <source>
        <dbReference type="Proteomes" id="UP001158986"/>
    </source>
</evidence>
<dbReference type="EMBL" id="CAKKTJ010000223">
    <property type="protein sequence ID" value="CAH0478273.1"/>
    <property type="molecule type" value="Genomic_DNA"/>
</dbReference>
<evidence type="ECO:0000256" key="4">
    <source>
        <dbReference type="ARBA" id="ARBA00012551"/>
    </source>
</evidence>
<evidence type="ECO:0000259" key="17">
    <source>
        <dbReference type="PROSITE" id="PS51039"/>
    </source>
</evidence>
<dbReference type="GO" id="GO:0005737">
    <property type="term" value="C:cytoplasm"/>
    <property type="evidence" value="ECO:0007669"/>
    <property type="project" value="UniProtKB-SubCell"/>
</dbReference>
<name>A0AAU9LAZ0_9STRA</name>
<dbReference type="SUPFAM" id="SSF52540">
    <property type="entry name" value="P-loop containing nucleoside triphosphate hydrolases"/>
    <property type="match status" value="1"/>
</dbReference>
<dbReference type="Proteomes" id="UP001160483">
    <property type="component" value="Unassembled WGS sequence"/>
</dbReference>
<keyword evidence="20" id="KW-1185">Reference proteome</keyword>
<dbReference type="GO" id="GO:0043139">
    <property type="term" value="F:5'-3' DNA helicase activity"/>
    <property type="evidence" value="ECO:0007669"/>
    <property type="project" value="TreeGrafter"/>
</dbReference>
<dbReference type="Gene3D" id="3.40.50.300">
    <property type="entry name" value="P-loop containing nucleotide triphosphate hydrolases"/>
    <property type="match status" value="2"/>
</dbReference>
<dbReference type="GO" id="GO:0016787">
    <property type="term" value="F:hydrolase activity"/>
    <property type="evidence" value="ECO:0007669"/>
    <property type="project" value="UniProtKB-KW"/>
</dbReference>
<evidence type="ECO:0000313" key="19">
    <source>
        <dbReference type="EMBL" id="CAH0516110.1"/>
    </source>
</evidence>
<evidence type="ECO:0000256" key="2">
    <source>
        <dbReference type="ARBA" id="ARBA00004496"/>
    </source>
</evidence>
<dbReference type="GO" id="GO:0003723">
    <property type="term" value="F:RNA binding"/>
    <property type="evidence" value="ECO:0007669"/>
    <property type="project" value="InterPro"/>
</dbReference>
<accession>A0AAU9LAZ0</accession>
<dbReference type="Pfam" id="PF13087">
    <property type="entry name" value="AAA_12"/>
    <property type="match status" value="1"/>
</dbReference>
<gene>
    <name evidence="19" type="ORF">PBS001_LOCUS2796</name>
    <name evidence="18" type="ORF">PBS003_LOCUS4976</name>
</gene>
<evidence type="ECO:0000313" key="18">
    <source>
        <dbReference type="EMBL" id="CAH0478273.1"/>
    </source>
</evidence>
<sequence length="1009" mass="112363">MSKTTDTHCLSLDRWIKSTISLLSLEQKEEIDTIREELSTLNDHENPNVLGHLTLSGYFTGLFGRSVLQLSFPSFYLQYPKPHHFTVGDLIQLRGQKKSNHKLPPRDHTLPTGKYKLPTGIISRLDEQNISIVLDDTFDEINEMECFLDTTLTITMDRLMNATTFQKVTNVLDQMAKGDYQVAESVVNIVFFEQKPSWNTPLQEFIPFTMGLNDSQIQAIQFALASKDLAVIHGPPGTGKTTTIVELMLQAVCRYDMKILVCAPSNIAVDNVLEKLATTCSRVGKRLLLTRIGHPARVLPQIVKYCLDAKIQQAEGTEIVDDIRKEMSGLQTKLQKTRDQKVRFQLRRELKANRKEIRVREQKVVGEIIRHSNVVFATNIGAASKLLKDMTFDLVVIDEAAQALEASCWIPILKAKRCVLAGDHLQLPPTIKSKTAAAKGLDVTLFDRIINSPNTQSIVKMLTTQYRMHEKISEWSSQAMYNGELKSSEGVAKRMLHELPHVNIRKDDDLLDATLLLLDTAGCELEEDADDDEDKKHSILRLSKSNEGEARVVARHVRALLEAGLKEDEVAVITPYNKQVQTLKALLLEKYPKLEIRSVDGFQGCEKEAVVMSLVRSNASRQVGFLADDRRMNVAITRAKRHVAVVCDTDTISSHKFLAALVKHFEDFGEYRSAQEYLEEDAVEGTVDEQVMSLLSAATSDSAPSRASAVKHLSNAAATATHAKATKSKQTQTVKKEVKADVVLTPKSVEDTQTDGECHVVATEINTVIGSADVVVVDEEKESEDELEDKAAATKSIFQMMSESDSSEDEQESSNGHQEGVSEGEINSDASKESIVEAANCANMLLKDLHLSRLARQPVELSVPSSGKTNKKHKKKKKNAAKAAAHTAPIAEPKDGEDELEYLTRQAKKSSSCAFQSSSRCKKSITMLGSVCKFCKLKFCYSHVLPEVHGCNDAVRKFEQVAFQEMMSRSTDRKPKLTVEKRKLLQKKLKEQVSAKTASRTTQPTTTKK</sequence>
<dbReference type="PANTHER" id="PTHR43788:SF8">
    <property type="entry name" value="DNA-BINDING PROTEIN SMUBP-2"/>
    <property type="match status" value="1"/>
</dbReference>
<evidence type="ECO:0000256" key="7">
    <source>
        <dbReference type="ARBA" id="ARBA00022741"/>
    </source>
</evidence>
<dbReference type="Pfam" id="PF13086">
    <property type="entry name" value="AAA_11"/>
    <property type="match status" value="1"/>
</dbReference>
<organism evidence="18 21">
    <name type="scientific">Peronospora belbahrii</name>
    <dbReference type="NCBI Taxonomy" id="622444"/>
    <lineage>
        <taxon>Eukaryota</taxon>
        <taxon>Sar</taxon>
        <taxon>Stramenopiles</taxon>
        <taxon>Oomycota</taxon>
        <taxon>Peronosporomycetes</taxon>
        <taxon>Peronosporales</taxon>
        <taxon>Peronosporaceae</taxon>
        <taxon>Peronospora</taxon>
    </lineage>
</organism>
<feature type="domain" description="AN1-type" evidence="17">
    <location>
        <begin position="907"/>
        <end position="959"/>
    </location>
</feature>
<reference evidence="18 20" key="1">
    <citation type="submission" date="2021-11" db="EMBL/GenBank/DDBJ databases">
        <authorList>
            <person name="Islam A."/>
            <person name="Islam S."/>
            <person name="Flora M.S."/>
            <person name="Rahman M."/>
            <person name="Ziaur R.M."/>
            <person name="Epstein J.H."/>
            <person name="Hassan M."/>
            <person name="Klassen M."/>
            <person name="Woodard K."/>
            <person name="Webb A."/>
            <person name="Webby R.J."/>
            <person name="El Zowalaty M.E."/>
        </authorList>
    </citation>
    <scope>NUCLEOTIDE SEQUENCE</scope>
    <source>
        <strain evidence="19">Pbs1</strain>
        <strain evidence="18">Pbs3</strain>
    </source>
</reference>
<evidence type="ECO:0000256" key="11">
    <source>
        <dbReference type="ARBA" id="ARBA00022833"/>
    </source>
</evidence>
<dbReference type="SMART" id="SM00487">
    <property type="entry name" value="DEXDc"/>
    <property type="match status" value="1"/>
</dbReference>
<proteinExistence type="inferred from homology"/>
<evidence type="ECO:0000256" key="9">
    <source>
        <dbReference type="ARBA" id="ARBA00022801"/>
    </source>
</evidence>
<evidence type="ECO:0000256" key="3">
    <source>
        <dbReference type="ARBA" id="ARBA00007913"/>
    </source>
</evidence>
<dbReference type="GO" id="GO:0005694">
    <property type="term" value="C:chromosome"/>
    <property type="evidence" value="ECO:0007669"/>
    <property type="project" value="UniProtKB-ARBA"/>
</dbReference>
<dbReference type="GO" id="GO:0008270">
    <property type="term" value="F:zinc ion binding"/>
    <property type="evidence" value="ECO:0007669"/>
    <property type="project" value="UniProtKB-KW"/>
</dbReference>
<dbReference type="SUPFAM" id="SSF118310">
    <property type="entry name" value="AN1-like Zinc finger"/>
    <property type="match status" value="1"/>
</dbReference>
<feature type="compositionally biased region" description="Basic residues" evidence="16">
    <location>
        <begin position="869"/>
        <end position="880"/>
    </location>
</feature>
<dbReference type="NCBIfam" id="TIGR00376">
    <property type="entry name" value="IGHMBP2 family helicase"/>
    <property type="match status" value="1"/>
</dbReference>
<dbReference type="PROSITE" id="PS51039">
    <property type="entry name" value="ZF_AN1"/>
    <property type="match status" value="1"/>
</dbReference>
<evidence type="ECO:0000256" key="6">
    <source>
        <dbReference type="ARBA" id="ARBA00022723"/>
    </source>
</evidence>
<feature type="region of interest" description="Disordered" evidence="16">
    <location>
        <begin position="860"/>
        <end position="888"/>
    </location>
</feature>
<dbReference type="InterPro" id="IPR004483">
    <property type="entry name" value="SMUBP-2/Hcs1-like"/>
</dbReference>
<keyword evidence="11" id="KW-0862">Zinc</keyword>
<keyword evidence="9" id="KW-0378">Hydrolase</keyword>
<feature type="region of interest" description="Disordered" evidence="16">
    <location>
        <begin position="989"/>
        <end position="1009"/>
    </location>
</feature>
<evidence type="ECO:0000256" key="15">
    <source>
        <dbReference type="PROSITE-ProRule" id="PRU00449"/>
    </source>
</evidence>
<keyword evidence="10" id="KW-0347">Helicase</keyword>
<dbReference type="CDD" id="cd18808">
    <property type="entry name" value="SF1_C_Upf1"/>
    <property type="match status" value="1"/>
</dbReference>
<dbReference type="InterPro" id="IPR041679">
    <property type="entry name" value="DNA2/NAM7-like_C"/>
</dbReference>
<evidence type="ECO:0000256" key="16">
    <source>
        <dbReference type="SAM" id="MobiDB-lite"/>
    </source>
</evidence>
<dbReference type="InterPro" id="IPR041677">
    <property type="entry name" value="DNA2/NAM7_AAA_11"/>
</dbReference>
<dbReference type="GO" id="GO:0003677">
    <property type="term" value="F:DNA binding"/>
    <property type="evidence" value="ECO:0007669"/>
    <property type="project" value="InterPro"/>
</dbReference>
<dbReference type="CDD" id="cd18044">
    <property type="entry name" value="DEXXQc_SMUBP2"/>
    <property type="match status" value="1"/>
</dbReference>
<dbReference type="PANTHER" id="PTHR43788">
    <property type="entry name" value="DNA2/NAM7 HELICASE FAMILY MEMBER"/>
    <property type="match status" value="1"/>
</dbReference>
<evidence type="ECO:0000256" key="8">
    <source>
        <dbReference type="ARBA" id="ARBA00022771"/>
    </source>
</evidence>
<dbReference type="Gene3D" id="2.40.30.270">
    <property type="match status" value="1"/>
</dbReference>
<evidence type="ECO:0000256" key="12">
    <source>
        <dbReference type="ARBA" id="ARBA00022840"/>
    </source>
</evidence>
<dbReference type="InterPro" id="IPR048761">
    <property type="entry name" value="SMUBP-2_HCS1_1B"/>
</dbReference>
<comment type="caution">
    <text evidence="18">The sequence shown here is derived from an EMBL/GenBank/DDBJ whole genome shotgun (WGS) entry which is preliminary data.</text>
</comment>
<dbReference type="InterPro" id="IPR027417">
    <property type="entry name" value="P-loop_NTPase"/>
</dbReference>
<dbReference type="GO" id="GO:0005524">
    <property type="term" value="F:ATP binding"/>
    <property type="evidence" value="ECO:0007669"/>
    <property type="project" value="UniProtKB-KW"/>
</dbReference>
<dbReference type="Proteomes" id="UP001158986">
    <property type="component" value="Unassembled WGS sequence"/>
</dbReference>
<dbReference type="SMART" id="SM00382">
    <property type="entry name" value="AAA"/>
    <property type="match status" value="1"/>
</dbReference>
<dbReference type="FunFam" id="3.40.50.300:FF:000326">
    <property type="entry name" value="P-loop containing nucleoside triphosphate hydrolase"/>
    <property type="match status" value="1"/>
</dbReference>
<keyword evidence="8 15" id="KW-0863">Zinc-finger</keyword>
<evidence type="ECO:0000256" key="5">
    <source>
        <dbReference type="ARBA" id="ARBA00022490"/>
    </source>
</evidence>
<dbReference type="Gene3D" id="4.10.1110.10">
    <property type="entry name" value="AN1-like Zinc finger"/>
    <property type="match status" value="1"/>
</dbReference>
<dbReference type="InterPro" id="IPR000058">
    <property type="entry name" value="Znf_AN1"/>
</dbReference>
<keyword evidence="6" id="KW-0479">Metal-binding</keyword>
<dbReference type="Pfam" id="PF01428">
    <property type="entry name" value="zf-AN1"/>
    <property type="match status" value="1"/>
</dbReference>
<evidence type="ECO:0000256" key="14">
    <source>
        <dbReference type="ARBA" id="ARBA00048432"/>
    </source>
</evidence>
<keyword evidence="13" id="KW-0539">Nucleus</keyword>
<comment type="catalytic activity">
    <reaction evidence="14">
        <text>ATP + H2O = ADP + phosphate + H(+)</text>
        <dbReference type="Rhea" id="RHEA:13065"/>
        <dbReference type="ChEBI" id="CHEBI:15377"/>
        <dbReference type="ChEBI" id="CHEBI:15378"/>
        <dbReference type="ChEBI" id="CHEBI:30616"/>
        <dbReference type="ChEBI" id="CHEBI:43474"/>
        <dbReference type="ChEBI" id="CHEBI:456216"/>
        <dbReference type="EC" id="3.6.4.12"/>
    </reaction>
    <physiologicalReaction direction="left-to-right" evidence="14">
        <dbReference type="Rhea" id="RHEA:13066"/>
    </physiologicalReaction>
</comment>
<dbReference type="InterPro" id="IPR003593">
    <property type="entry name" value="AAA+_ATPase"/>
</dbReference>
<dbReference type="InterPro" id="IPR050534">
    <property type="entry name" value="Coronavir_polyprotein_1ab"/>
</dbReference>
<dbReference type="EC" id="3.6.4.12" evidence="4"/>
<dbReference type="InterPro" id="IPR047187">
    <property type="entry name" value="SF1_C_Upf1"/>
</dbReference>
<keyword evidence="7" id="KW-0547">Nucleotide-binding</keyword>
<dbReference type="InterPro" id="IPR035896">
    <property type="entry name" value="AN1-like_Znf"/>
</dbReference>
<keyword evidence="12" id="KW-0067">ATP-binding</keyword>